<dbReference type="InterPro" id="IPR013328">
    <property type="entry name" value="6PGD_dom2"/>
</dbReference>
<dbReference type="Proteomes" id="UP001469749">
    <property type="component" value="Unassembled WGS sequence"/>
</dbReference>
<proteinExistence type="predicted"/>
<accession>A0ABV1B794</accession>
<sequence length="88" mass="9737">MRIGRECIRVCHAMGITLIQGKASMLQDLEKGRKCEIRFIDGVVSDEGKKLGILTPYTDAVVAIVSEIEDKKRPLQNNLDAMPDLPIA</sequence>
<dbReference type="RefSeq" id="WP_349085134.1">
    <property type="nucleotide sequence ID" value="NZ_JBBMEK010000108.1"/>
</dbReference>
<dbReference type="Gene3D" id="1.10.1040.10">
    <property type="entry name" value="N-(1-d-carboxylethyl)-l-norvaline Dehydrogenase, domain 2"/>
    <property type="match status" value="1"/>
</dbReference>
<protein>
    <submittedName>
        <fullName evidence="2">Ketopantoate reductase C-terminal domain-containing protein</fullName>
    </submittedName>
</protein>
<evidence type="ECO:0000259" key="1">
    <source>
        <dbReference type="Pfam" id="PF08546"/>
    </source>
</evidence>
<keyword evidence="3" id="KW-1185">Reference proteome</keyword>
<dbReference type="Pfam" id="PF08546">
    <property type="entry name" value="ApbA_C"/>
    <property type="match status" value="1"/>
</dbReference>
<organism evidence="2 3">
    <name type="scientific">Coprococcus intestinihominis</name>
    <dbReference type="NCBI Taxonomy" id="3133154"/>
    <lineage>
        <taxon>Bacteria</taxon>
        <taxon>Bacillati</taxon>
        <taxon>Bacillota</taxon>
        <taxon>Clostridia</taxon>
        <taxon>Lachnospirales</taxon>
        <taxon>Lachnospiraceae</taxon>
        <taxon>Coprococcus</taxon>
    </lineage>
</organism>
<evidence type="ECO:0000313" key="2">
    <source>
        <dbReference type="EMBL" id="MEQ2365352.1"/>
    </source>
</evidence>
<name>A0ABV1B794_9FIRM</name>
<dbReference type="EMBL" id="JBBMEK010000108">
    <property type="protein sequence ID" value="MEQ2365352.1"/>
    <property type="molecule type" value="Genomic_DNA"/>
</dbReference>
<dbReference type="InterPro" id="IPR013752">
    <property type="entry name" value="KPA_reductase"/>
</dbReference>
<reference evidence="2 3" key="1">
    <citation type="submission" date="2024-03" db="EMBL/GenBank/DDBJ databases">
        <title>Human intestinal bacterial collection.</title>
        <authorList>
            <person name="Pauvert C."/>
            <person name="Hitch T.C.A."/>
            <person name="Clavel T."/>
        </authorList>
    </citation>
    <scope>NUCLEOTIDE SEQUENCE [LARGE SCALE GENOMIC DNA]</scope>
    <source>
        <strain evidence="2 3">CLA-AA-H190</strain>
    </source>
</reference>
<dbReference type="SUPFAM" id="SSF48179">
    <property type="entry name" value="6-phosphogluconate dehydrogenase C-terminal domain-like"/>
    <property type="match status" value="1"/>
</dbReference>
<comment type="caution">
    <text evidence="2">The sequence shown here is derived from an EMBL/GenBank/DDBJ whole genome shotgun (WGS) entry which is preliminary data.</text>
</comment>
<evidence type="ECO:0000313" key="3">
    <source>
        <dbReference type="Proteomes" id="UP001469749"/>
    </source>
</evidence>
<feature type="domain" description="Ketopantoate reductase C-terminal" evidence="1">
    <location>
        <begin position="20"/>
        <end position="69"/>
    </location>
</feature>
<dbReference type="InterPro" id="IPR008927">
    <property type="entry name" value="6-PGluconate_DH-like_C_sf"/>
</dbReference>
<gene>
    <name evidence="2" type="ORF">WMO25_09625</name>
</gene>